<dbReference type="Pfam" id="PF01266">
    <property type="entry name" value="DAO"/>
    <property type="match status" value="1"/>
</dbReference>
<dbReference type="RefSeq" id="WP_008610831.1">
    <property type="nucleotide sequence ID" value="NZ_JH651379.1"/>
</dbReference>
<dbReference type="InterPro" id="IPR036188">
    <property type="entry name" value="FAD/NAD-bd_sf"/>
</dbReference>
<gene>
    <name evidence="2" type="ORF">JoomaDRAFT_0756</name>
</gene>
<protein>
    <submittedName>
        <fullName evidence="2">FAD dependent oxidoreductase</fullName>
    </submittedName>
</protein>
<reference evidence="2 3" key="1">
    <citation type="submission" date="2012-02" db="EMBL/GenBank/DDBJ databases">
        <title>Improved High-Quality Draft genome of Joostella marina DSM 19592.</title>
        <authorList>
            <consortium name="US DOE Joint Genome Institute (JGI-PGF)"/>
            <person name="Lucas S."/>
            <person name="Copeland A."/>
            <person name="Lapidus A."/>
            <person name="Bruce D."/>
            <person name="Goodwin L."/>
            <person name="Pitluck S."/>
            <person name="Peters L."/>
            <person name="Chertkov O."/>
            <person name="Ovchinnikova G."/>
            <person name="Kyrpides N."/>
            <person name="Mavromatis K."/>
            <person name="Detter J.C."/>
            <person name="Han C."/>
            <person name="Land M."/>
            <person name="Hauser L."/>
            <person name="Markowitz V."/>
            <person name="Cheng J.-F."/>
            <person name="Hugenholtz P."/>
            <person name="Woyke T."/>
            <person name="Wu D."/>
            <person name="Tindall B."/>
            <person name="Brambilla E."/>
            <person name="Klenk H.-P."/>
            <person name="Eisen J.A."/>
        </authorList>
    </citation>
    <scope>NUCLEOTIDE SEQUENCE [LARGE SCALE GENOMIC DNA]</scope>
    <source>
        <strain evidence="2 3">DSM 19592</strain>
    </source>
</reference>
<dbReference type="Gene3D" id="3.30.9.10">
    <property type="entry name" value="D-Amino Acid Oxidase, subunit A, domain 2"/>
    <property type="match status" value="1"/>
</dbReference>
<dbReference type="Proteomes" id="UP000004690">
    <property type="component" value="Unassembled WGS sequence"/>
</dbReference>
<evidence type="ECO:0000313" key="3">
    <source>
        <dbReference type="Proteomes" id="UP000004690"/>
    </source>
</evidence>
<keyword evidence="3" id="KW-1185">Reference proteome</keyword>
<dbReference type="SUPFAM" id="SSF54373">
    <property type="entry name" value="FAD-linked reductases, C-terminal domain"/>
    <property type="match status" value="1"/>
</dbReference>
<dbReference type="HOGENOM" id="CLU_066614_0_0_10"/>
<evidence type="ECO:0000313" key="2">
    <source>
        <dbReference type="EMBL" id="EIJ37790.1"/>
    </source>
</evidence>
<dbReference type="EMBL" id="JH651379">
    <property type="protein sequence ID" value="EIJ37790.1"/>
    <property type="molecule type" value="Genomic_DNA"/>
</dbReference>
<dbReference type="STRING" id="926559.JoomaDRAFT_0756"/>
<dbReference type="Gene3D" id="3.50.50.60">
    <property type="entry name" value="FAD/NAD(P)-binding domain"/>
    <property type="match status" value="1"/>
</dbReference>
<organism evidence="2 3">
    <name type="scientific">Galbibacter orientalis DSM 19592</name>
    <dbReference type="NCBI Taxonomy" id="926559"/>
    <lineage>
        <taxon>Bacteria</taxon>
        <taxon>Pseudomonadati</taxon>
        <taxon>Bacteroidota</taxon>
        <taxon>Flavobacteriia</taxon>
        <taxon>Flavobacteriales</taxon>
        <taxon>Flavobacteriaceae</taxon>
        <taxon>Galbibacter</taxon>
    </lineage>
</organism>
<accession>I3C2E7</accession>
<proteinExistence type="predicted"/>
<sequence>MIDYIIIGVGLGGIAFCEQLEENNKSYIVFDDNSQQSSNVAGGMYNPVTLKRFTGVWRSQEQLAMLTPYYKKLENKLSIKIDYKTPVFRRFVSVEEQNMWFEASDKPILQPFLSDKLIKNTNPNIDAPLGFGEVLGTGRVDTDLLQLSYINYLKENDNLVQERFNYDELVVNDDYVAYRGIKAKHIIFCEGFGLNKNKYFNYLPLVGTKGELLDIEVEDLELDFILKSGVFIIPLGGNKFKVGATNKWKDKTNTPTQESKEELEEGLQKFLKSTYKIVDHLAGVRPTVTDRRPLIGTHPQYERLHILNGLGSRGVMISPYAAKKLFDSIEKNIPLEKEMDIVRYKKKYPTKYVGKKDI</sequence>
<evidence type="ECO:0000259" key="1">
    <source>
        <dbReference type="Pfam" id="PF01266"/>
    </source>
</evidence>
<name>I3C2E7_9FLAO</name>
<dbReference type="InterPro" id="IPR006076">
    <property type="entry name" value="FAD-dep_OxRdtase"/>
</dbReference>
<feature type="domain" description="FAD dependent oxidoreductase" evidence="1">
    <location>
        <begin position="3"/>
        <end position="325"/>
    </location>
</feature>
<dbReference type="AlphaFoldDB" id="I3C2E7"/>
<dbReference type="OrthoDB" id="214253at2"/>
<dbReference type="eggNOG" id="COG0665">
    <property type="taxonomic scope" value="Bacteria"/>
</dbReference>
<dbReference type="SUPFAM" id="SSF51971">
    <property type="entry name" value="Nucleotide-binding domain"/>
    <property type="match status" value="1"/>
</dbReference>